<feature type="signal peptide" evidence="3">
    <location>
        <begin position="1"/>
        <end position="25"/>
    </location>
</feature>
<evidence type="ECO:0000256" key="3">
    <source>
        <dbReference type="SAM" id="SignalP"/>
    </source>
</evidence>
<dbReference type="RefSeq" id="WP_172890924.1">
    <property type="nucleotide sequence ID" value="NZ_AP017312.1"/>
</dbReference>
<dbReference type="AlphaFoldDB" id="A0A0U4WMT6"/>
<evidence type="ECO:0000256" key="1">
    <source>
        <dbReference type="ARBA" id="ARBA00022737"/>
    </source>
</evidence>
<dbReference type="Pfam" id="PF00395">
    <property type="entry name" value="SLH"/>
    <property type="match status" value="3"/>
</dbReference>
<keyword evidence="4" id="KW-0326">Glycosidase</keyword>
<keyword evidence="4" id="KW-0858">Xylan degradation</keyword>
<feature type="chain" id="PRO_5044292102" evidence="3">
    <location>
        <begin position="26"/>
        <end position="1127"/>
    </location>
</feature>
<keyword evidence="5" id="KW-1185">Reference proteome</keyword>
<feature type="compositionally biased region" description="Low complexity" evidence="2">
    <location>
        <begin position="698"/>
        <end position="710"/>
    </location>
</feature>
<keyword evidence="1" id="KW-0677">Repeat</keyword>
<dbReference type="PANTHER" id="PTHR24104:SF25">
    <property type="entry name" value="PROTEIN LIN-41"/>
    <property type="match status" value="1"/>
</dbReference>
<dbReference type="PANTHER" id="PTHR24104">
    <property type="entry name" value="E3 UBIQUITIN-PROTEIN LIGASE NHLRC1-RELATED"/>
    <property type="match status" value="1"/>
</dbReference>
<dbReference type="Gene3D" id="2.120.10.30">
    <property type="entry name" value="TolB, C-terminal domain"/>
    <property type="match status" value="2"/>
</dbReference>
<name>A0A0U4WMT6_9BACL</name>
<evidence type="ECO:0000313" key="5">
    <source>
        <dbReference type="Proteomes" id="UP000217696"/>
    </source>
</evidence>
<dbReference type="GO" id="GO:0045493">
    <property type="term" value="P:xylan catabolic process"/>
    <property type="evidence" value="ECO:0007669"/>
    <property type="project" value="UniProtKB-KW"/>
</dbReference>
<keyword evidence="4" id="KW-0624">Polysaccharide degradation</keyword>
<dbReference type="PROSITE" id="PS51125">
    <property type="entry name" value="NHL"/>
    <property type="match status" value="4"/>
</dbReference>
<dbReference type="Pfam" id="PF07532">
    <property type="entry name" value="Big_4"/>
    <property type="match status" value="4"/>
</dbReference>
<evidence type="ECO:0000256" key="2">
    <source>
        <dbReference type="SAM" id="MobiDB-lite"/>
    </source>
</evidence>
<feature type="region of interest" description="Disordered" evidence="2">
    <location>
        <begin position="691"/>
        <end position="713"/>
    </location>
</feature>
<dbReference type="PROSITE" id="PS51272">
    <property type="entry name" value="SLH"/>
    <property type="match status" value="3"/>
</dbReference>
<keyword evidence="3" id="KW-0732">Signal</keyword>
<dbReference type="Pfam" id="PF01436">
    <property type="entry name" value="NHL"/>
    <property type="match status" value="3"/>
</dbReference>
<dbReference type="EC" id="3.2.1.8" evidence="4"/>
<protein>
    <submittedName>
        <fullName evidence="4">Endo-1,4-beta-xylanase A</fullName>
        <ecNumber evidence="4">3.2.1.8</ecNumber>
    </submittedName>
</protein>
<gene>
    <name evidence="4" type="primary">xynA1_12</name>
    <name evidence="4" type="ORF">CB4_03804</name>
</gene>
<dbReference type="Proteomes" id="UP000217696">
    <property type="component" value="Chromosome"/>
</dbReference>
<dbReference type="GO" id="GO:0031176">
    <property type="term" value="F:endo-1,4-beta-xylanase activity"/>
    <property type="evidence" value="ECO:0007669"/>
    <property type="project" value="UniProtKB-EC"/>
</dbReference>
<dbReference type="InterPro" id="IPR011081">
    <property type="entry name" value="Big_4"/>
</dbReference>
<organism evidence="4 5">
    <name type="scientific">Aneurinibacillus soli</name>
    <dbReference type="NCBI Taxonomy" id="1500254"/>
    <lineage>
        <taxon>Bacteria</taxon>
        <taxon>Bacillati</taxon>
        <taxon>Bacillota</taxon>
        <taxon>Bacilli</taxon>
        <taxon>Bacillales</taxon>
        <taxon>Paenibacillaceae</taxon>
        <taxon>Aneurinibacillus group</taxon>
        <taxon>Aneurinibacillus</taxon>
    </lineage>
</organism>
<evidence type="ECO:0000313" key="4">
    <source>
        <dbReference type="EMBL" id="BAU29593.1"/>
    </source>
</evidence>
<dbReference type="InterPro" id="IPR050952">
    <property type="entry name" value="TRIM-NHL_E3_ligases"/>
</dbReference>
<dbReference type="InterPro" id="IPR001119">
    <property type="entry name" value="SLH_dom"/>
</dbReference>
<dbReference type="SUPFAM" id="SSF101898">
    <property type="entry name" value="NHL repeat"/>
    <property type="match status" value="1"/>
</dbReference>
<dbReference type="GO" id="GO:0008270">
    <property type="term" value="F:zinc ion binding"/>
    <property type="evidence" value="ECO:0007669"/>
    <property type="project" value="UniProtKB-KW"/>
</dbReference>
<sequence length="1127" mass="119270">MKRKLLFSLVALCLCMLLVPNTSSAAVSFIQTWGAGGNGEGKFNLPTGVATDSSGNVYIVDTGNNRIQKFSENGIFLSQWGSYGTDSKQFDGPSFIAIDSLDNVYVADQNNNRIQKLSKEGEFIAELTDLFMVSSVAIDSYGNLYVLDALGITKYDSNLQLIDNTNWSNAPLNQAIDIAIDSQNNLYVTDSGDKCVKKFDSDGNVITTWGSEGTGNGKFKYPNGLGIDSDDNVYITDYNGNLPIQVFSSTGDFQYAFGTPFNSSDDTTFTNPTDVAIDHSGNIYVVDGTRANVQKFVIIKNIQSVTNPTAKTGVANGTAKTAAALGLPSQIEVTLEDNSKINVNVTWDVANASYDPTNTGAQSFTVTGTLTLPNGVTNTQNKTASINVSVDAASVVVKNITDVTNPTAKTGVANGTAKTAAALGLPSQIEVTLEDNSKINVNVTWDVANASYDPTNTGAQSFTVTGTLTLPNGVTNTQNKTASINVSVDAASAVVKNITDVTNPTAKTGVANGTAKTAAALGLPSQVEVTLEDNSKINVNVTWDVANASYDPTNIGAQSFTVTGTLTLPNGVTNTQNKTASINVSVDAASAVVKNITDVTNPTAKTGVTNGTAKTAAALGLPPQVEVTLEDNSKINVNVTWDVANASYNPANTGTQSFTVTGILTLPNGVTNTQSKTASISVVVNAATLSGGGGGGSSSTSAQSPSPSTSNTGVEVLFNGKVESAGTAVTAKVNDRTVTTVAVDEKKIGEKLVADGQHAVITIPINTKSDIVVGELNGQIVKNMEQKQAVVEIKTENVSYRLPAQQININAISDQLGTRVNLQDIKVHIEISKPPAETVKIVENSAAKGEFTIVAPPVNFTVTGTYGDKTIDVSKFNTYVERTIAIPDGVDPNKITTGVVVDPDGTVRHVPTKVVMIDGKYFVKINSLTNSTYSVVWHPLEFKDVEHHWAKNAVNDMGSRMVISGIGHDLFNPDQDITRAEFAAIMVRGLGIKQEDGVVPFTDVKAADWYSSAVQIAYKNNLIRGFEDGTFRPNDKITREQAMGIIAKAMKITDLQAKLQPKEAGELLRPFIDAKQASEWAKEGIADCLQAGLVSGRNGQQLAPKEFISRAEVAAIVQRLLQKSELI</sequence>
<proteinExistence type="predicted"/>
<keyword evidence="4" id="KW-0119">Carbohydrate metabolism</keyword>
<dbReference type="InterPro" id="IPR011042">
    <property type="entry name" value="6-blade_b-propeller_TolB-like"/>
</dbReference>
<dbReference type="EMBL" id="AP017312">
    <property type="protein sequence ID" value="BAU29593.1"/>
    <property type="molecule type" value="Genomic_DNA"/>
</dbReference>
<reference evidence="4 5" key="1">
    <citation type="submission" date="2015-12" db="EMBL/GenBank/DDBJ databases">
        <title>Genome sequence of Aneurinibacillus soli.</title>
        <authorList>
            <person name="Lee J.S."/>
            <person name="Lee K.C."/>
            <person name="Kim K.K."/>
            <person name="Lee B.W."/>
        </authorList>
    </citation>
    <scope>NUCLEOTIDE SEQUENCE [LARGE SCALE GENOMIC DNA]</scope>
    <source>
        <strain evidence="4 5">CB4</strain>
    </source>
</reference>
<dbReference type="KEGG" id="asoc:CB4_03804"/>
<keyword evidence="4" id="KW-0378">Hydrolase</keyword>
<dbReference type="InterPro" id="IPR001258">
    <property type="entry name" value="NHL_repeat"/>
</dbReference>
<accession>A0A0U4WMT6</accession>